<accession>A0A4Y2GR61</accession>
<evidence type="ECO:0000313" key="1">
    <source>
        <dbReference type="EMBL" id="GBM56083.1"/>
    </source>
</evidence>
<reference evidence="1 2" key="1">
    <citation type="journal article" date="2019" name="Sci. Rep.">
        <title>Orb-weaving spider Araneus ventricosus genome elucidates the spidroin gene catalogue.</title>
        <authorList>
            <person name="Kono N."/>
            <person name="Nakamura H."/>
            <person name="Ohtoshi R."/>
            <person name="Moran D.A.P."/>
            <person name="Shinohara A."/>
            <person name="Yoshida Y."/>
            <person name="Fujiwara M."/>
            <person name="Mori M."/>
            <person name="Tomita M."/>
            <person name="Arakawa K."/>
        </authorList>
    </citation>
    <scope>NUCLEOTIDE SEQUENCE [LARGE SCALE GENOMIC DNA]</scope>
</reference>
<organism evidence="1 2">
    <name type="scientific">Araneus ventricosus</name>
    <name type="common">Orbweaver spider</name>
    <name type="synonym">Epeira ventricosa</name>
    <dbReference type="NCBI Taxonomy" id="182803"/>
    <lineage>
        <taxon>Eukaryota</taxon>
        <taxon>Metazoa</taxon>
        <taxon>Ecdysozoa</taxon>
        <taxon>Arthropoda</taxon>
        <taxon>Chelicerata</taxon>
        <taxon>Arachnida</taxon>
        <taxon>Araneae</taxon>
        <taxon>Araneomorphae</taxon>
        <taxon>Entelegynae</taxon>
        <taxon>Araneoidea</taxon>
        <taxon>Araneidae</taxon>
        <taxon>Araneus</taxon>
    </lineage>
</organism>
<dbReference type="AlphaFoldDB" id="A0A4Y2GR61"/>
<sequence length="236" mass="27189">MRFFHETVRGQYRTEKESVILLAKSKHDILEFVALKYHRYSIRCRNSIKLECEIINIYVQLSTYDENEFSRNTAGSPTYGQCASTEITWHRNALPVILMAATMFHRCNIHLFLNQMLEISRRNSLLSSSLEHQGRDAFTGAAVPPLTPDTRRAQKGLLRPETQIQMYIALSPEDSTDASWSSFSIVRQFRIIVTALPVRRQCAYSATTEEAEERTQKKIIGIRNGRGLRAVHYHQP</sequence>
<dbReference type="EMBL" id="BGPR01001527">
    <property type="protein sequence ID" value="GBM56083.1"/>
    <property type="molecule type" value="Genomic_DNA"/>
</dbReference>
<evidence type="ECO:0000313" key="2">
    <source>
        <dbReference type="Proteomes" id="UP000499080"/>
    </source>
</evidence>
<proteinExistence type="predicted"/>
<comment type="caution">
    <text evidence="1">The sequence shown here is derived from an EMBL/GenBank/DDBJ whole genome shotgun (WGS) entry which is preliminary data.</text>
</comment>
<name>A0A4Y2GR61_ARAVE</name>
<dbReference type="Proteomes" id="UP000499080">
    <property type="component" value="Unassembled WGS sequence"/>
</dbReference>
<gene>
    <name evidence="1" type="ORF">AVEN_187279_1</name>
</gene>
<protein>
    <submittedName>
        <fullName evidence="1">Uncharacterized protein</fullName>
    </submittedName>
</protein>
<keyword evidence="2" id="KW-1185">Reference proteome</keyword>